<reference evidence="1" key="1">
    <citation type="submission" date="2020-01" db="EMBL/GenBank/DDBJ databases">
        <authorList>
            <person name="Meier V. D."/>
            <person name="Meier V D."/>
        </authorList>
    </citation>
    <scope>NUCLEOTIDE SEQUENCE</scope>
    <source>
        <strain evidence="1">HLG_WM_MAG_06</strain>
    </source>
</reference>
<sequence>MKKIIILISLLFSLSMADSTLLIKKGWQLIGSSVSLQDMSKFSLKNVEQVWHFDATTQTWLGYSPDSTIQKKIEAQNIGTLSHLKSWHGFWIKSKEDWTMVFEDKILSSQPVQATSSDVIELKKGWNLISLPIDTVVSPDIFKGMTTWKYNDTQWELANNTVETSNIPKLGHIKNSDGIWLKANEDKNISIIDESLKLHNFNSDEEILTFIKERASIDKRLICGIEPFNEALTFTAEVAVSADTASNTSSTNLQESDVDESDILKHNDKYIFYVGKENDKRGHINVTSFEDLTKKSKSTLATISLDESQNIDSFYLTEDKLTVLSMSYDNQVQTFINVFDISDINNIKNISETIIDGSLKNSRVINNNLYLISSFYPQYDISYPKEYLTISSPCEDYVNGEITTNSDHTSCYGINKDTDGYFRYNYDEPDIKTVQLLPKISSNTLNSQTLVTPTKLFASSKQEQSTTITSISNFSIDDGTYLQSTSYIGNSAVEYASSNSLYLVSNDYPFFYDFNNYKSRSQIYKFDFDANLSYKAVGSVYGTTLNQFSLSEHESILRIATTEGFSWGNSVTKNTLYTLKENNKFLNIEGTLSGLGKEGETIKSVRFIDTKAYLVTFRTTDPLYTIDLSNPKAPKKMGELEVNGYSAYLHPIGDDKLLGIGQDSDESGVRQGVKIELFDISDFENPSSLDSITLDQGTHSELETNHKALAYRPIDNLFAFPFSNYASEFNNYQRSNHLGIYQVDNDSLKSYEGLEDNNSDWGEHRGLIFDLNNTTYVSFFSQDSVITKELTTKEN</sequence>
<protein>
    <recommendedName>
        <fullName evidence="2">Beta propeller domain-containing protein</fullName>
    </recommendedName>
</protein>
<evidence type="ECO:0008006" key="2">
    <source>
        <dbReference type="Google" id="ProtNLM"/>
    </source>
</evidence>
<dbReference type="EMBL" id="CACVAP010000033">
    <property type="protein sequence ID" value="CAA6801616.1"/>
    <property type="molecule type" value="Genomic_DNA"/>
</dbReference>
<organism evidence="1">
    <name type="scientific">uncultured Sulfurovum sp</name>
    <dbReference type="NCBI Taxonomy" id="269237"/>
    <lineage>
        <taxon>Bacteria</taxon>
        <taxon>Pseudomonadati</taxon>
        <taxon>Campylobacterota</taxon>
        <taxon>Epsilonproteobacteria</taxon>
        <taxon>Campylobacterales</taxon>
        <taxon>Sulfurovaceae</taxon>
        <taxon>Sulfurovum</taxon>
        <taxon>environmental samples</taxon>
    </lineage>
</organism>
<evidence type="ECO:0000313" key="1">
    <source>
        <dbReference type="EMBL" id="CAA6801616.1"/>
    </source>
</evidence>
<proteinExistence type="predicted"/>
<gene>
    <name evidence="1" type="ORF">HELGO_WM12683</name>
</gene>
<accession>A0A6S6S5T6</accession>
<name>A0A6S6S5T6_9BACT</name>
<dbReference type="AlphaFoldDB" id="A0A6S6S5T6"/>
<dbReference type="Pfam" id="PF09826">
    <property type="entry name" value="Beta_propel"/>
    <property type="match status" value="1"/>
</dbReference>
<dbReference type="InterPro" id="IPR019198">
    <property type="entry name" value="Beta_propeller_containing"/>
</dbReference>